<evidence type="ECO:0008006" key="3">
    <source>
        <dbReference type="Google" id="ProtNLM"/>
    </source>
</evidence>
<dbReference type="InterPro" id="IPR036388">
    <property type="entry name" value="WH-like_DNA-bd_sf"/>
</dbReference>
<evidence type="ECO:0000256" key="1">
    <source>
        <dbReference type="ARBA" id="ARBA00009834"/>
    </source>
</evidence>
<dbReference type="GO" id="GO:0000814">
    <property type="term" value="C:ESCRT II complex"/>
    <property type="evidence" value="ECO:0007669"/>
    <property type="project" value="InterPro"/>
</dbReference>
<organism evidence="2">
    <name type="scientific">Pinguiococcus pyrenoidosus</name>
    <dbReference type="NCBI Taxonomy" id="172671"/>
    <lineage>
        <taxon>Eukaryota</taxon>
        <taxon>Sar</taxon>
        <taxon>Stramenopiles</taxon>
        <taxon>Ochrophyta</taxon>
        <taxon>Pinguiophyceae</taxon>
        <taxon>Pinguiochrysidales</taxon>
        <taxon>Pinguiochrysidaceae</taxon>
        <taxon>Pinguiococcus</taxon>
    </lineage>
</organism>
<dbReference type="Gene3D" id="6.10.140.180">
    <property type="match status" value="1"/>
</dbReference>
<name>A0A7R9UD20_9STRA</name>
<dbReference type="InterPro" id="IPR016689">
    <property type="entry name" value="ESCRT-2_cplx_Snf8"/>
</dbReference>
<dbReference type="SUPFAM" id="SSF46785">
    <property type="entry name" value="Winged helix' DNA-binding domain"/>
    <property type="match status" value="1"/>
</dbReference>
<evidence type="ECO:0000313" key="2">
    <source>
        <dbReference type="EMBL" id="CAD8261692.1"/>
    </source>
</evidence>
<proteinExistence type="inferred from homology"/>
<dbReference type="InterPro" id="IPR036390">
    <property type="entry name" value="WH_DNA-bd_sf"/>
</dbReference>
<gene>
    <name evidence="2" type="ORF">PPYR1160_LOCUS11194</name>
</gene>
<dbReference type="PANTHER" id="PTHR12806">
    <property type="entry name" value="EAP30 SUBUNIT OF ELL COMPLEX"/>
    <property type="match status" value="1"/>
</dbReference>
<reference evidence="2" key="1">
    <citation type="submission" date="2021-01" db="EMBL/GenBank/DDBJ databases">
        <authorList>
            <person name="Corre E."/>
            <person name="Pelletier E."/>
            <person name="Niang G."/>
            <person name="Scheremetjew M."/>
            <person name="Finn R."/>
            <person name="Kale V."/>
            <person name="Holt S."/>
            <person name="Cochrane G."/>
            <person name="Meng A."/>
            <person name="Brown T."/>
            <person name="Cohen L."/>
        </authorList>
    </citation>
    <scope>NUCLEOTIDE SEQUENCE</scope>
    <source>
        <strain evidence="2">CCMP2078</strain>
    </source>
</reference>
<accession>A0A7R9UD20</accession>
<sequence length="264" mass="29589">MLRRGRAGLGGVIKRKEDLKALKRRGADLEAAELSHAAELLDTFKESLTRFAEEHKTEISSDPQFRRHFHTMCTRIGVDPLNSQKGFWAEYLGFGDFYYELAVQITEICISTRPLNGGVISLSDLLEHLRSKRRKRTGQGANEKDIGGDDVLTAVSKLKSLGGGIRVQKVGGKHLVLSVPQELSGDEVAAMVLAENGDGSFTRRLLREQGWEEERIDRCTQTLLQQEMVWLDAGANGQEEIFWFVSLWSDAHRTEDDSDDESKA</sequence>
<dbReference type="InterPro" id="IPR040608">
    <property type="entry name" value="Snf8/Vps36"/>
</dbReference>
<dbReference type="GO" id="GO:0043328">
    <property type="term" value="P:protein transport to vacuole involved in ubiquitin-dependent protein catabolic process via the multivesicular body sorting pathway"/>
    <property type="evidence" value="ECO:0007669"/>
    <property type="project" value="TreeGrafter"/>
</dbReference>
<comment type="similarity">
    <text evidence="1">Belongs to the SNF8 family.</text>
</comment>
<dbReference type="Pfam" id="PF04157">
    <property type="entry name" value="EAP30"/>
    <property type="match status" value="1"/>
</dbReference>
<protein>
    <recommendedName>
        <fullName evidence="3">Vacuolar-sorting protein SNF8</fullName>
    </recommendedName>
</protein>
<dbReference type="AlphaFoldDB" id="A0A7R9UD20"/>
<dbReference type="PANTHER" id="PTHR12806:SF0">
    <property type="entry name" value="VACUOLAR-SORTING PROTEIN SNF8"/>
    <property type="match status" value="1"/>
</dbReference>
<dbReference type="Gene3D" id="1.10.10.10">
    <property type="entry name" value="Winged helix-like DNA-binding domain superfamily/Winged helix DNA-binding domain"/>
    <property type="match status" value="2"/>
</dbReference>
<dbReference type="EMBL" id="HBEA01014607">
    <property type="protein sequence ID" value="CAD8261692.1"/>
    <property type="molecule type" value="Transcribed_RNA"/>
</dbReference>